<name>A0A9P0VYC2_9ASCO</name>
<dbReference type="Gene3D" id="2.130.10.10">
    <property type="entry name" value="YVTN repeat-like/Quinoprotein amine dehydrogenase"/>
    <property type="match status" value="2"/>
</dbReference>
<dbReference type="PANTHER" id="PTHR44040:SF1">
    <property type="entry name" value="RETINOBLASTOMA-BINDING PROTEIN 5"/>
    <property type="match status" value="1"/>
</dbReference>
<evidence type="ECO:0000256" key="6">
    <source>
        <dbReference type="SAM" id="MobiDB-lite"/>
    </source>
</evidence>
<organism evidence="7 8">
    <name type="scientific">[Candida] railenensis</name>
    <dbReference type="NCBI Taxonomy" id="45579"/>
    <lineage>
        <taxon>Eukaryota</taxon>
        <taxon>Fungi</taxon>
        <taxon>Dikarya</taxon>
        <taxon>Ascomycota</taxon>
        <taxon>Saccharomycotina</taxon>
        <taxon>Pichiomycetes</taxon>
        <taxon>Debaryomycetaceae</taxon>
        <taxon>Kurtzmaniella</taxon>
    </lineage>
</organism>
<protein>
    <submittedName>
        <fullName evidence="7">COMPASS component Swd1p</fullName>
    </submittedName>
</protein>
<dbReference type="Proteomes" id="UP000837801">
    <property type="component" value="Unassembled WGS sequence"/>
</dbReference>
<dbReference type="GO" id="GO:0048188">
    <property type="term" value="C:Set1C/COMPASS complex"/>
    <property type="evidence" value="ECO:0007669"/>
    <property type="project" value="InterPro"/>
</dbReference>
<dbReference type="PROSITE" id="PS50082">
    <property type="entry name" value="WD_REPEATS_2"/>
    <property type="match status" value="1"/>
</dbReference>
<reference evidence="7" key="1">
    <citation type="submission" date="2022-03" db="EMBL/GenBank/DDBJ databases">
        <authorList>
            <person name="Legras J.-L."/>
            <person name="Devillers H."/>
            <person name="Grondin C."/>
        </authorList>
    </citation>
    <scope>NUCLEOTIDE SEQUENCE</scope>
    <source>
        <strain evidence="7">CLIB 1423</strain>
    </source>
</reference>
<feature type="region of interest" description="Disordered" evidence="6">
    <location>
        <begin position="171"/>
        <end position="192"/>
    </location>
</feature>
<evidence type="ECO:0000256" key="3">
    <source>
        <dbReference type="ARBA" id="ARBA00022737"/>
    </source>
</evidence>
<dbReference type="InterPro" id="IPR015943">
    <property type="entry name" value="WD40/YVTN_repeat-like_dom_sf"/>
</dbReference>
<dbReference type="SUPFAM" id="SSF50978">
    <property type="entry name" value="WD40 repeat-like"/>
    <property type="match status" value="1"/>
</dbReference>
<comment type="caution">
    <text evidence="7">The sequence shown here is derived from an EMBL/GenBank/DDBJ whole genome shotgun (WGS) entry which is preliminary data.</text>
</comment>
<dbReference type="PANTHER" id="PTHR44040">
    <property type="entry name" value="RETINOBLASTOMA-BINDING PROTEIN 5"/>
    <property type="match status" value="1"/>
</dbReference>
<dbReference type="InterPro" id="IPR001680">
    <property type="entry name" value="WD40_rpt"/>
</dbReference>
<evidence type="ECO:0000256" key="1">
    <source>
        <dbReference type="ARBA" id="ARBA00004123"/>
    </source>
</evidence>
<keyword evidence="4" id="KW-0539">Nucleus</keyword>
<proteinExistence type="predicted"/>
<dbReference type="InterPro" id="IPR019775">
    <property type="entry name" value="WD40_repeat_CS"/>
</dbReference>
<dbReference type="AlphaFoldDB" id="A0A9P0VYC2"/>
<dbReference type="EMBL" id="CAKXYY010000008">
    <property type="protein sequence ID" value="CAH2352747.1"/>
    <property type="molecule type" value="Genomic_DNA"/>
</dbReference>
<evidence type="ECO:0000256" key="4">
    <source>
        <dbReference type="ARBA" id="ARBA00023242"/>
    </source>
</evidence>
<dbReference type="PROSITE" id="PS00678">
    <property type="entry name" value="WD_REPEATS_1"/>
    <property type="match status" value="1"/>
</dbReference>
<dbReference type="OrthoDB" id="196858at2759"/>
<dbReference type="InterPro" id="IPR037850">
    <property type="entry name" value="RBBP5/Swd1"/>
</dbReference>
<dbReference type="SMART" id="SM00320">
    <property type="entry name" value="WD40"/>
    <property type="match status" value="4"/>
</dbReference>
<accession>A0A9P0VYC2</accession>
<feature type="repeat" description="WD" evidence="5">
    <location>
        <begin position="67"/>
        <end position="108"/>
    </location>
</feature>
<dbReference type="PROSITE" id="PS50294">
    <property type="entry name" value="WD_REPEATS_REGION"/>
    <property type="match status" value="1"/>
</dbReference>
<dbReference type="Pfam" id="PF00400">
    <property type="entry name" value="WD40"/>
    <property type="match status" value="2"/>
</dbReference>
<evidence type="ECO:0000313" key="8">
    <source>
        <dbReference type="Proteomes" id="UP000837801"/>
    </source>
</evidence>
<evidence type="ECO:0000313" key="7">
    <source>
        <dbReference type="EMBL" id="CAH2352747.1"/>
    </source>
</evidence>
<gene>
    <name evidence="7" type="ORF">CLIB1423_08S00188</name>
</gene>
<evidence type="ECO:0000256" key="5">
    <source>
        <dbReference type="PROSITE-ProRule" id="PRU00221"/>
    </source>
</evidence>
<keyword evidence="3" id="KW-0677">Repeat</keyword>
<dbReference type="InterPro" id="IPR036322">
    <property type="entry name" value="WD40_repeat_dom_sf"/>
</dbReference>
<evidence type="ECO:0000256" key="2">
    <source>
        <dbReference type="ARBA" id="ARBA00022574"/>
    </source>
</evidence>
<keyword evidence="8" id="KW-1185">Reference proteome</keyword>
<sequence length="454" mass="51723">MNLSLQDPFAVAKEFPESLTQTLSAGGHSVVIQFNSRGDYLASGLTDGSIIIYDISSNAGVIAHLKKDRHSRPVTSISWSSCGRYILSTSQDWTCKLWDLSKVNSERDDFAASSAVIRNVKFDGPIWSAVLHPRNHFIFVASLFEDHPVHVDAEDEHNVVITRLQTQPREIIQGEDNSESATPEPESKKKKVEKHVTLATTFTPNLGLYILTGTSKGWLNIISSKTLETVHSIKFTNSNIKNLVISPNGRKLAINSSDRIIRQIILPDFLNRRNDEDLNGEEKVEEEWDEFEVEHKYQDLINRLQWNSVVFNHNAEFLVASTFGQSSQDLYVWETSMGSLVKILEGSNEELIDVKWNYSKCMIGSTGLDSGYVYLWSIQFPQKWSALAPDFVEIEENIEYDEKEDEFDIIDDQVLVQKRLEEEEDLVVDILTMEKYDARGFDIEESFIIPVKYD</sequence>
<keyword evidence="2 5" id="KW-0853">WD repeat</keyword>
<comment type="subcellular location">
    <subcellularLocation>
        <location evidence="1">Nucleus</location>
    </subcellularLocation>
</comment>